<evidence type="ECO:0000256" key="1">
    <source>
        <dbReference type="ARBA" id="ARBA00005446"/>
    </source>
</evidence>
<keyword evidence="9 12" id="KW-0539">Nucleus</keyword>
<dbReference type="RefSeq" id="XP_027202157.1">
    <property type="nucleotide sequence ID" value="XM_027346356.1"/>
</dbReference>
<evidence type="ECO:0000256" key="2">
    <source>
        <dbReference type="ARBA" id="ARBA00022723"/>
    </source>
</evidence>
<dbReference type="EC" id="5.6.2.4" evidence="12"/>
<dbReference type="GO" id="GO:0000724">
    <property type="term" value="P:double-strand break repair via homologous recombination"/>
    <property type="evidence" value="ECO:0007669"/>
    <property type="project" value="TreeGrafter"/>
</dbReference>
<evidence type="ECO:0000256" key="9">
    <source>
        <dbReference type="ARBA" id="ARBA00023242"/>
    </source>
</evidence>
<dbReference type="InterPro" id="IPR014001">
    <property type="entry name" value="Helicase_ATP-bd"/>
</dbReference>
<keyword evidence="6 12" id="KW-0067">ATP-binding</keyword>
<sequence length="550" mass="62920">MYLEDLVAPEKIYDINETPELKNWFSLIRSIEQPFNRDLNNPTTLKANLSFASNEISSSVSDTVIPKPSDVQSTMSRSGSESNSSKSGIEINHSDFRSQQLNAIKSLLQNNDTICIMPTGGGKSLIYQVFAIYSKKVVIVIMPLISLIEDQLRQSLKYNINAIVYRSKAELMQVFDENRELVIFTTPEKLASSDTLKYFLTRFIEQNCIAAFVIDEAHCVSTWGSTFRPEYRLLRERLQSTTIPKLCLTASATTEVLADIRSQLGLKNPREFISSIWRENIHISVVSVKNDAEILEVVSNLLRGRYYNKVGIIYCLSRTDCDTMVKKLQALKIKALSYHAGMTVTKRKTTQAAWIKEEIKIIVATIAFGMGIDKQNVRFVIHTSLPKSLDSYYQEFGRAGRDGEKSEAILYYNEKDRVGHYWLEFYSNGKSTTTTAIFPSKNLQHVLEYVVNNRTCRHRMISNYFGDSLGNRDCMTNCDDLIAERVVKGFKKTLLVYLCRGKNLYQKELLSNLQIHVANDLDQTGETEVLESDQYEYEVKFNRNFENQIF</sequence>
<dbReference type="OMA" id="WRENIHI"/>
<dbReference type="SMART" id="SM00487">
    <property type="entry name" value="DEXDc"/>
    <property type="match status" value="1"/>
</dbReference>
<evidence type="ECO:0000256" key="13">
    <source>
        <dbReference type="SAM" id="MobiDB-lite"/>
    </source>
</evidence>
<comment type="catalytic activity">
    <reaction evidence="10 12">
        <text>Couples ATP hydrolysis with the unwinding of duplex DNA by translocating in the 3'-5' direction.</text>
        <dbReference type="EC" id="5.6.2.4"/>
    </reaction>
</comment>
<evidence type="ECO:0000256" key="7">
    <source>
        <dbReference type="ARBA" id="ARBA00023125"/>
    </source>
</evidence>
<dbReference type="NCBIfam" id="TIGR00614">
    <property type="entry name" value="recQ_fam"/>
    <property type="match status" value="1"/>
</dbReference>
<dbReference type="GO" id="GO:0016787">
    <property type="term" value="F:hydrolase activity"/>
    <property type="evidence" value="ECO:0007669"/>
    <property type="project" value="UniProtKB-KW"/>
</dbReference>
<comment type="subcellular location">
    <subcellularLocation>
        <location evidence="12">Nucleus</location>
    </subcellularLocation>
</comment>
<dbReference type="SMART" id="SM00490">
    <property type="entry name" value="HELICc"/>
    <property type="match status" value="1"/>
</dbReference>
<feature type="compositionally biased region" description="Low complexity" evidence="13">
    <location>
        <begin position="73"/>
        <end position="87"/>
    </location>
</feature>
<dbReference type="OrthoDB" id="10261556at2759"/>
<evidence type="ECO:0000256" key="5">
    <source>
        <dbReference type="ARBA" id="ARBA00022806"/>
    </source>
</evidence>
<feature type="domain" description="Helicase C-terminal" evidence="15">
    <location>
        <begin position="302"/>
        <end position="444"/>
    </location>
</feature>
<dbReference type="Gene3D" id="3.40.50.300">
    <property type="entry name" value="P-loop containing nucleotide triphosphate hydrolases"/>
    <property type="match status" value="2"/>
</dbReference>
<evidence type="ECO:0000256" key="4">
    <source>
        <dbReference type="ARBA" id="ARBA00022801"/>
    </source>
</evidence>
<dbReference type="InterPro" id="IPR002464">
    <property type="entry name" value="DNA/RNA_helicase_DEAH_CS"/>
</dbReference>
<evidence type="ECO:0000256" key="6">
    <source>
        <dbReference type="ARBA" id="ARBA00022840"/>
    </source>
</evidence>
<dbReference type="InterPro" id="IPR027417">
    <property type="entry name" value="P-loop_NTPase"/>
</dbReference>
<accession>A0A6P6Y9U7</accession>
<dbReference type="InParanoid" id="A0A6P6Y9U7"/>
<keyword evidence="5 12" id="KW-0347">Helicase</keyword>
<name>A0A6P6Y9U7_DERPT</name>
<keyword evidence="7" id="KW-0238">DNA-binding</keyword>
<evidence type="ECO:0000256" key="12">
    <source>
        <dbReference type="RuleBase" id="RU364117"/>
    </source>
</evidence>
<dbReference type="Pfam" id="PF00271">
    <property type="entry name" value="Helicase_C"/>
    <property type="match status" value="1"/>
</dbReference>
<evidence type="ECO:0000256" key="8">
    <source>
        <dbReference type="ARBA" id="ARBA00023235"/>
    </source>
</evidence>
<dbReference type="GO" id="GO:0043138">
    <property type="term" value="F:3'-5' DNA helicase activity"/>
    <property type="evidence" value="ECO:0007669"/>
    <property type="project" value="UniProtKB-EC"/>
</dbReference>
<organism evidence="16 17">
    <name type="scientific">Dermatophagoides pteronyssinus</name>
    <name type="common">European house dust mite</name>
    <dbReference type="NCBI Taxonomy" id="6956"/>
    <lineage>
        <taxon>Eukaryota</taxon>
        <taxon>Metazoa</taxon>
        <taxon>Ecdysozoa</taxon>
        <taxon>Arthropoda</taxon>
        <taxon>Chelicerata</taxon>
        <taxon>Arachnida</taxon>
        <taxon>Acari</taxon>
        <taxon>Acariformes</taxon>
        <taxon>Sarcoptiformes</taxon>
        <taxon>Astigmata</taxon>
        <taxon>Psoroptidia</taxon>
        <taxon>Analgoidea</taxon>
        <taxon>Pyroglyphidae</taxon>
        <taxon>Dermatophagoidinae</taxon>
        <taxon>Dermatophagoides</taxon>
    </lineage>
</organism>
<dbReference type="GO" id="GO:0003677">
    <property type="term" value="F:DNA binding"/>
    <property type="evidence" value="ECO:0007669"/>
    <property type="project" value="UniProtKB-KW"/>
</dbReference>
<feature type="domain" description="Helicase ATP-binding" evidence="14">
    <location>
        <begin position="104"/>
        <end position="270"/>
    </location>
</feature>
<dbReference type="InterPro" id="IPR011545">
    <property type="entry name" value="DEAD/DEAH_box_helicase_dom"/>
</dbReference>
<dbReference type="GO" id="GO:0005737">
    <property type="term" value="C:cytoplasm"/>
    <property type="evidence" value="ECO:0007669"/>
    <property type="project" value="TreeGrafter"/>
</dbReference>
<dbReference type="GO" id="GO:0009378">
    <property type="term" value="F:four-way junction helicase activity"/>
    <property type="evidence" value="ECO:0007669"/>
    <property type="project" value="TreeGrafter"/>
</dbReference>
<dbReference type="CDD" id="cd18794">
    <property type="entry name" value="SF2_C_RecQ"/>
    <property type="match status" value="1"/>
</dbReference>
<protein>
    <recommendedName>
        <fullName evidence="12">ATP-dependent DNA helicase</fullName>
        <ecNumber evidence="12">5.6.2.4</ecNumber>
    </recommendedName>
</protein>
<comment type="catalytic activity">
    <reaction evidence="11 12">
        <text>ATP + H2O = ADP + phosphate + H(+)</text>
        <dbReference type="Rhea" id="RHEA:13065"/>
        <dbReference type="ChEBI" id="CHEBI:15377"/>
        <dbReference type="ChEBI" id="CHEBI:15378"/>
        <dbReference type="ChEBI" id="CHEBI:30616"/>
        <dbReference type="ChEBI" id="CHEBI:43474"/>
        <dbReference type="ChEBI" id="CHEBI:456216"/>
    </reaction>
</comment>
<keyword evidence="4 12" id="KW-0378">Hydrolase</keyword>
<dbReference type="PANTHER" id="PTHR13710:SF105">
    <property type="entry name" value="ATP-DEPENDENT DNA HELICASE Q1"/>
    <property type="match status" value="1"/>
</dbReference>
<dbReference type="Proteomes" id="UP000515146">
    <property type="component" value="Unplaced"/>
</dbReference>
<dbReference type="AlphaFoldDB" id="A0A6P6Y9U7"/>
<gene>
    <name evidence="17" type="primary">LOC113796117</name>
</gene>
<dbReference type="CDD" id="cd17920">
    <property type="entry name" value="DEXHc_RecQ"/>
    <property type="match status" value="1"/>
</dbReference>
<dbReference type="InterPro" id="IPR001650">
    <property type="entry name" value="Helicase_C-like"/>
</dbReference>
<dbReference type="KEGG" id="dpte:113796117"/>
<dbReference type="GO" id="GO:0005524">
    <property type="term" value="F:ATP binding"/>
    <property type="evidence" value="ECO:0007669"/>
    <property type="project" value="UniProtKB-KW"/>
</dbReference>
<dbReference type="InterPro" id="IPR032284">
    <property type="entry name" value="RecQ_Zn-bd"/>
</dbReference>
<evidence type="ECO:0000256" key="11">
    <source>
        <dbReference type="ARBA" id="ARBA00049360"/>
    </source>
</evidence>
<dbReference type="GO" id="GO:0005694">
    <property type="term" value="C:chromosome"/>
    <property type="evidence" value="ECO:0007669"/>
    <property type="project" value="TreeGrafter"/>
</dbReference>
<evidence type="ECO:0000259" key="14">
    <source>
        <dbReference type="PROSITE" id="PS51192"/>
    </source>
</evidence>
<dbReference type="Pfam" id="PF16124">
    <property type="entry name" value="RecQ_Zn_bind"/>
    <property type="match status" value="1"/>
</dbReference>
<dbReference type="PROSITE" id="PS00690">
    <property type="entry name" value="DEAH_ATP_HELICASE"/>
    <property type="match status" value="1"/>
</dbReference>
<keyword evidence="16" id="KW-1185">Reference proteome</keyword>
<evidence type="ECO:0000313" key="16">
    <source>
        <dbReference type="Proteomes" id="UP000515146"/>
    </source>
</evidence>
<dbReference type="Pfam" id="PF00270">
    <property type="entry name" value="DEAD"/>
    <property type="match status" value="1"/>
</dbReference>
<evidence type="ECO:0000313" key="17">
    <source>
        <dbReference type="RefSeq" id="XP_027202157.1"/>
    </source>
</evidence>
<feature type="region of interest" description="Disordered" evidence="13">
    <location>
        <begin position="61"/>
        <end position="89"/>
    </location>
</feature>
<proteinExistence type="inferred from homology"/>
<comment type="similarity">
    <text evidence="1 12">Belongs to the helicase family. RecQ subfamily.</text>
</comment>
<dbReference type="SUPFAM" id="SSF52540">
    <property type="entry name" value="P-loop containing nucleoside triphosphate hydrolases"/>
    <property type="match status" value="1"/>
</dbReference>
<keyword evidence="2" id="KW-0479">Metal-binding</keyword>
<dbReference type="PROSITE" id="PS51192">
    <property type="entry name" value="HELICASE_ATP_BIND_1"/>
    <property type="match status" value="1"/>
</dbReference>
<keyword evidence="8" id="KW-0413">Isomerase</keyword>
<dbReference type="GO" id="GO:0046872">
    <property type="term" value="F:metal ion binding"/>
    <property type="evidence" value="ECO:0007669"/>
    <property type="project" value="UniProtKB-KW"/>
</dbReference>
<evidence type="ECO:0000256" key="3">
    <source>
        <dbReference type="ARBA" id="ARBA00022741"/>
    </source>
</evidence>
<evidence type="ECO:0000256" key="10">
    <source>
        <dbReference type="ARBA" id="ARBA00034617"/>
    </source>
</evidence>
<keyword evidence="3 12" id="KW-0547">Nucleotide-binding</keyword>
<dbReference type="PROSITE" id="PS51194">
    <property type="entry name" value="HELICASE_CTER"/>
    <property type="match status" value="1"/>
</dbReference>
<reference evidence="17" key="1">
    <citation type="submission" date="2025-08" db="UniProtKB">
        <authorList>
            <consortium name="RefSeq"/>
        </authorList>
    </citation>
    <scope>IDENTIFICATION</scope>
    <source>
        <strain evidence="17">Airmid</strain>
    </source>
</reference>
<dbReference type="GO" id="GO:0005634">
    <property type="term" value="C:nucleus"/>
    <property type="evidence" value="ECO:0007669"/>
    <property type="project" value="UniProtKB-SubCell"/>
</dbReference>
<dbReference type="InterPro" id="IPR004589">
    <property type="entry name" value="DNA_helicase_ATP-dep_RecQ"/>
</dbReference>
<evidence type="ECO:0000259" key="15">
    <source>
        <dbReference type="PROSITE" id="PS51194"/>
    </source>
</evidence>
<dbReference type="PANTHER" id="PTHR13710">
    <property type="entry name" value="DNA HELICASE RECQ FAMILY MEMBER"/>
    <property type="match status" value="1"/>
</dbReference>